<proteinExistence type="predicted"/>
<protein>
    <recommendedName>
        <fullName evidence="3">Bulb-type lectin domain-containing protein</fullName>
    </recommendedName>
</protein>
<accession>A0ABS3T9G5</accession>
<evidence type="ECO:0000313" key="1">
    <source>
        <dbReference type="EMBL" id="MBO3270295.1"/>
    </source>
</evidence>
<name>A0ABS3T9G5_9BACT</name>
<dbReference type="EMBL" id="JAGETX010000002">
    <property type="protein sequence ID" value="MBO3270295.1"/>
    <property type="molecule type" value="Genomic_DNA"/>
</dbReference>
<dbReference type="SUPFAM" id="SSF82171">
    <property type="entry name" value="DPP6 N-terminal domain-like"/>
    <property type="match status" value="1"/>
</dbReference>
<reference evidence="1 2" key="1">
    <citation type="submission" date="2021-03" db="EMBL/GenBank/DDBJ databases">
        <authorList>
            <person name="Kim M.K."/>
        </authorList>
    </citation>
    <scope>NUCLEOTIDE SEQUENCE [LARGE SCALE GENOMIC DNA]</scope>
    <source>
        <strain evidence="1 2">BT507</strain>
    </source>
</reference>
<dbReference type="Proteomes" id="UP000670527">
    <property type="component" value="Unassembled WGS sequence"/>
</dbReference>
<dbReference type="RefSeq" id="WP_208306864.1">
    <property type="nucleotide sequence ID" value="NZ_JAGETX010000002.1"/>
</dbReference>
<evidence type="ECO:0008006" key="3">
    <source>
        <dbReference type="Google" id="ProtNLM"/>
    </source>
</evidence>
<sequence length="270" mass="30699">MNRLRAFLLVGPFLLSTACTLMPRQERGHPAAPLPLPTSGTYARPILRQPTIYKRAHLDTLILPAGRVLTLYPAPHPTYESLPTPAWLRPTPSASDEELDLTAEERARLRTTGRMAQRVGHTLWLRPSAAPPVRFIDNPVESEDNIAYEYVDTIPAIHQWLISVHLYEGGYFLLVDQRTGRRTEVWSPPAISPDGLHFVCGNSDVLAHYDPSGLQLWATDGLRLRKLWERQVEWGVSGPRWLDNRTILFEQDYLEKGDVETRMVRLTIIP</sequence>
<keyword evidence="2" id="KW-1185">Reference proteome</keyword>
<evidence type="ECO:0000313" key="2">
    <source>
        <dbReference type="Proteomes" id="UP000670527"/>
    </source>
</evidence>
<organism evidence="1 2">
    <name type="scientific">Hymenobacter defluvii</name>
    <dbReference type="NCBI Taxonomy" id="2054411"/>
    <lineage>
        <taxon>Bacteria</taxon>
        <taxon>Pseudomonadati</taxon>
        <taxon>Bacteroidota</taxon>
        <taxon>Cytophagia</taxon>
        <taxon>Cytophagales</taxon>
        <taxon>Hymenobacteraceae</taxon>
        <taxon>Hymenobacter</taxon>
    </lineage>
</organism>
<comment type="caution">
    <text evidence="1">The sequence shown here is derived from an EMBL/GenBank/DDBJ whole genome shotgun (WGS) entry which is preliminary data.</text>
</comment>
<dbReference type="PROSITE" id="PS51257">
    <property type="entry name" value="PROKAR_LIPOPROTEIN"/>
    <property type="match status" value="1"/>
</dbReference>
<gene>
    <name evidence="1" type="ORF">J4D97_06525</name>
</gene>